<proteinExistence type="inferred from homology"/>
<keyword evidence="7" id="KW-0812">Transmembrane</keyword>
<dbReference type="EMBL" id="CABFNS010000739">
    <property type="protein sequence ID" value="VUC25709.1"/>
    <property type="molecule type" value="Genomic_DNA"/>
</dbReference>
<evidence type="ECO:0000313" key="8">
    <source>
        <dbReference type="EMBL" id="VUC25709.1"/>
    </source>
</evidence>
<organism evidence="8 9">
    <name type="scientific">Bionectria ochroleuca</name>
    <name type="common">Gliocladium roseum</name>
    <dbReference type="NCBI Taxonomy" id="29856"/>
    <lineage>
        <taxon>Eukaryota</taxon>
        <taxon>Fungi</taxon>
        <taxon>Dikarya</taxon>
        <taxon>Ascomycota</taxon>
        <taxon>Pezizomycotina</taxon>
        <taxon>Sordariomycetes</taxon>
        <taxon>Hypocreomycetidae</taxon>
        <taxon>Hypocreales</taxon>
        <taxon>Bionectriaceae</taxon>
        <taxon>Clonostachys</taxon>
    </lineage>
</organism>
<accession>A0ABY6U3T1</accession>
<dbReference type="PANTHER" id="PTHR24304:SF2">
    <property type="entry name" value="24-HYDROXYCHOLESTEROL 7-ALPHA-HYDROXYLASE"/>
    <property type="match status" value="1"/>
</dbReference>
<keyword evidence="7" id="KW-0472">Membrane</keyword>
<dbReference type="InterPro" id="IPR050529">
    <property type="entry name" value="CYP450_sterol_14alpha_dmase"/>
</dbReference>
<comment type="caution">
    <text evidence="8">The sequence shown here is derived from an EMBL/GenBank/DDBJ whole genome shotgun (WGS) entry which is preliminary data.</text>
</comment>
<dbReference type="Gene3D" id="1.10.630.10">
    <property type="entry name" value="Cytochrome P450"/>
    <property type="match status" value="1"/>
</dbReference>
<keyword evidence="5" id="KW-0408">Iron</keyword>
<keyword evidence="9" id="KW-1185">Reference proteome</keyword>
<keyword evidence="7" id="KW-1133">Transmembrane helix</keyword>
<feature type="transmembrane region" description="Helical" evidence="7">
    <location>
        <begin position="12"/>
        <end position="33"/>
    </location>
</feature>
<keyword evidence="4" id="KW-0479">Metal-binding</keyword>
<dbReference type="InterPro" id="IPR001128">
    <property type="entry name" value="Cyt_P450"/>
</dbReference>
<evidence type="ECO:0000256" key="3">
    <source>
        <dbReference type="ARBA" id="ARBA00022617"/>
    </source>
</evidence>
<keyword evidence="3" id="KW-0349">Heme</keyword>
<evidence type="ECO:0000256" key="4">
    <source>
        <dbReference type="ARBA" id="ARBA00022723"/>
    </source>
</evidence>
<protein>
    <recommendedName>
        <fullName evidence="10">Cytochrome P450</fullName>
    </recommendedName>
</protein>
<dbReference type="PRINTS" id="PR00465">
    <property type="entry name" value="EP450IV"/>
</dbReference>
<dbReference type="InterPro" id="IPR002403">
    <property type="entry name" value="Cyt_P450_E_grp-IV"/>
</dbReference>
<evidence type="ECO:0000256" key="1">
    <source>
        <dbReference type="ARBA" id="ARBA00001971"/>
    </source>
</evidence>
<evidence type="ECO:0000313" key="9">
    <source>
        <dbReference type="Proteomes" id="UP000766486"/>
    </source>
</evidence>
<evidence type="ECO:0000256" key="2">
    <source>
        <dbReference type="ARBA" id="ARBA00010617"/>
    </source>
</evidence>
<comment type="cofactor">
    <cofactor evidence="1">
        <name>heme</name>
        <dbReference type="ChEBI" id="CHEBI:30413"/>
    </cofactor>
</comment>
<dbReference type="Proteomes" id="UP000766486">
    <property type="component" value="Unassembled WGS sequence"/>
</dbReference>
<dbReference type="SUPFAM" id="SSF48264">
    <property type="entry name" value="Cytochrome P450"/>
    <property type="match status" value="1"/>
</dbReference>
<evidence type="ECO:0000256" key="5">
    <source>
        <dbReference type="ARBA" id="ARBA00023004"/>
    </source>
</evidence>
<reference evidence="8 9" key="1">
    <citation type="submission" date="2019-06" db="EMBL/GenBank/DDBJ databases">
        <authorList>
            <person name="Broberg M."/>
        </authorList>
    </citation>
    <scope>NUCLEOTIDE SEQUENCE [LARGE SCALE GENOMIC DNA]</scope>
</reference>
<comment type="similarity">
    <text evidence="2">Belongs to the cytochrome P450 family.</text>
</comment>
<gene>
    <name evidence="8" type="ORF">CLO192961_LOCUS174698</name>
</gene>
<evidence type="ECO:0000256" key="7">
    <source>
        <dbReference type="SAM" id="Phobius"/>
    </source>
</evidence>
<dbReference type="PANTHER" id="PTHR24304">
    <property type="entry name" value="CYTOCHROME P450 FAMILY 7"/>
    <property type="match status" value="1"/>
</dbReference>
<keyword evidence="6" id="KW-0503">Monooxygenase</keyword>
<keyword evidence="6" id="KW-0560">Oxidoreductase</keyword>
<name>A0ABY6U3T1_BIOOC</name>
<evidence type="ECO:0008006" key="10">
    <source>
        <dbReference type="Google" id="ProtNLM"/>
    </source>
</evidence>
<dbReference type="InterPro" id="IPR036396">
    <property type="entry name" value="Cyt_P450_sf"/>
</dbReference>
<evidence type="ECO:0000256" key="6">
    <source>
        <dbReference type="ARBA" id="ARBA00023033"/>
    </source>
</evidence>
<dbReference type="Pfam" id="PF00067">
    <property type="entry name" value="p450"/>
    <property type="match status" value="1"/>
</dbReference>
<sequence length="512" mass="58132">MQAIIERLLQPKAWPTIMWAVVMAGLTFLLHLLTTRPSLSHAVPKLWKPDDLPILGAWRFYSHRQEMYYDAQTSTDTGNFSFFIGKKHVVGVSGPEGRKTFFDTKDLVLHDGFSALFAGFPEQSAGDGENFNRFFKMCLNSLFKSESLNKKIDLLANDAQRMCEALAVAPVSDSHPDWRVMNPFDSMYRLVYQLTTRTIGASEIAEDPELFNRTLSIFEQFESRTSVLKLFLPWLPTPNFIIRMYSGARLYKTFLDIIKSREKSGKRVDDAFQHIIDTGASTSDVISFEIASLFAGLVNSGIHASYIPLYCADNPEWKAKVQAEVDGVVAKYRSTPDQSPAMVLSSLSVEQWDNEFPLIDLTLRESIRIGQPGCGFRKNNGPRDIPIGSTGEVIPRGSYAAYLFNDVHLDPNIYTDSQKFDPTRYFHDRAEDRKMSHTYVGWGSGRHPCVGMRFAKLEMVLSSAYFFAMFEFEPSEKDGSLRTEPVPPVDAKLHQVRKPDDPIFIRYKPRAY</sequence>